<reference evidence="4 5" key="1">
    <citation type="submission" date="2016-10" db="EMBL/GenBank/DDBJ databases">
        <authorList>
            <person name="de Groot N.N."/>
        </authorList>
    </citation>
    <scope>NUCLEOTIDE SEQUENCE [LARGE SCALE GENOMIC DNA]</scope>
    <source>
        <strain evidence="4 5">CPCC 201259</strain>
    </source>
</reference>
<dbReference type="Gene3D" id="2.160.10.10">
    <property type="entry name" value="Hexapeptide repeat proteins"/>
    <property type="match status" value="2"/>
</dbReference>
<dbReference type="SUPFAM" id="SSF51161">
    <property type="entry name" value="Trimeric LpxA-like enzymes"/>
    <property type="match status" value="1"/>
</dbReference>
<dbReference type="EMBL" id="RBXX01000002">
    <property type="protein sequence ID" value="RKT86373.1"/>
    <property type="molecule type" value="Genomic_DNA"/>
</dbReference>
<keyword evidence="1 4" id="KW-0808">Transferase</keyword>
<dbReference type="OrthoDB" id="4526821at2"/>
<reference evidence="3 6" key="2">
    <citation type="submission" date="2018-10" db="EMBL/GenBank/DDBJ databases">
        <title>Sequencing the genomes of 1000 actinobacteria strains.</title>
        <authorList>
            <person name="Klenk H.-P."/>
        </authorList>
    </citation>
    <scope>NUCLEOTIDE SEQUENCE [LARGE SCALE GENOMIC DNA]</scope>
    <source>
        <strain evidence="3 6">DSM 45119</strain>
    </source>
</reference>
<dbReference type="InterPro" id="IPR050179">
    <property type="entry name" value="Trans_hexapeptide_repeat"/>
</dbReference>
<keyword evidence="2" id="KW-0677">Repeat</keyword>
<organism evidence="4 5">
    <name type="scientific">Saccharopolyspora antimicrobica</name>
    <dbReference type="NCBI Taxonomy" id="455193"/>
    <lineage>
        <taxon>Bacteria</taxon>
        <taxon>Bacillati</taxon>
        <taxon>Actinomycetota</taxon>
        <taxon>Actinomycetes</taxon>
        <taxon>Pseudonocardiales</taxon>
        <taxon>Pseudonocardiaceae</taxon>
        <taxon>Saccharopolyspora</taxon>
    </lineage>
</organism>
<sequence>MNITSLYAPVILDKSSIVGEHCILGYPKEARLQAEQQNPGSSLMGDQVTVGPKCLLANHVVIYEGVQIGADCVIEDRVRIGYDTAIGDRTRIVYGAYVCDRVTIGIDATVAGFICDGTVIGDRSTVMGELVHEYTRPHEGWWDVDEEPPVIEADSVVGYGARVVGGVHIGPRSYVAAGAVVTKDVPPECVVTGVNIQTPAEQWRGRRLQNLIGYWLSLSKTQLP</sequence>
<dbReference type="Proteomes" id="UP000270697">
    <property type="component" value="Unassembled WGS sequence"/>
</dbReference>
<dbReference type="PROSITE" id="PS00101">
    <property type="entry name" value="HEXAPEP_TRANSFERASES"/>
    <property type="match status" value="1"/>
</dbReference>
<protein>
    <submittedName>
        <fullName evidence="3">Serine O-acetyltransferase</fullName>
    </submittedName>
    <submittedName>
        <fullName evidence="4">Transferase hexapeptide (Six repeat-containing protein)</fullName>
    </submittedName>
</protein>
<dbReference type="PANTHER" id="PTHR43300">
    <property type="entry name" value="ACETYLTRANSFERASE"/>
    <property type="match status" value="1"/>
</dbReference>
<dbReference type="GO" id="GO:0016740">
    <property type="term" value="F:transferase activity"/>
    <property type="evidence" value="ECO:0007669"/>
    <property type="project" value="UniProtKB-KW"/>
</dbReference>
<dbReference type="InterPro" id="IPR001451">
    <property type="entry name" value="Hexapep"/>
</dbReference>
<dbReference type="Pfam" id="PF00132">
    <property type="entry name" value="Hexapep"/>
    <property type="match status" value="1"/>
</dbReference>
<dbReference type="InterPro" id="IPR018357">
    <property type="entry name" value="Hexapep_transf_CS"/>
</dbReference>
<dbReference type="AlphaFoldDB" id="A0A1I5AUY2"/>
<dbReference type="InterPro" id="IPR011004">
    <property type="entry name" value="Trimer_LpxA-like_sf"/>
</dbReference>
<evidence type="ECO:0000313" key="4">
    <source>
        <dbReference type="EMBL" id="SFN66210.1"/>
    </source>
</evidence>
<dbReference type="EMBL" id="FOUP01000006">
    <property type="protein sequence ID" value="SFN66210.1"/>
    <property type="molecule type" value="Genomic_DNA"/>
</dbReference>
<dbReference type="STRING" id="455193.SAMN05421805_10614"/>
<gene>
    <name evidence="3" type="ORF">ATL45_4739</name>
    <name evidence="4" type="ORF">SAMN05421805_10614</name>
</gene>
<evidence type="ECO:0000256" key="1">
    <source>
        <dbReference type="ARBA" id="ARBA00022679"/>
    </source>
</evidence>
<keyword evidence="6" id="KW-1185">Reference proteome</keyword>
<accession>A0A1I5AUY2</accession>
<dbReference type="RefSeq" id="WP_093153576.1">
    <property type="nucleotide sequence ID" value="NZ_FOUP01000006.1"/>
</dbReference>
<proteinExistence type="predicted"/>
<evidence type="ECO:0000313" key="3">
    <source>
        <dbReference type="EMBL" id="RKT86373.1"/>
    </source>
</evidence>
<evidence type="ECO:0000256" key="2">
    <source>
        <dbReference type="ARBA" id="ARBA00022737"/>
    </source>
</evidence>
<evidence type="ECO:0000313" key="6">
    <source>
        <dbReference type="Proteomes" id="UP000270697"/>
    </source>
</evidence>
<dbReference type="Pfam" id="PF14602">
    <property type="entry name" value="Hexapep_2"/>
    <property type="match status" value="1"/>
</dbReference>
<evidence type="ECO:0000313" key="5">
    <source>
        <dbReference type="Proteomes" id="UP000199398"/>
    </source>
</evidence>
<name>A0A1I5AUY2_9PSEU</name>
<dbReference type="Proteomes" id="UP000199398">
    <property type="component" value="Unassembled WGS sequence"/>
</dbReference>